<protein>
    <recommendedName>
        <fullName evidence="7">rRNA biogenesis protein RRP5</fullName>
    </recommendedName>
    <alternativeName>
        <fullName evidence="8">Ribosomal RNA-processing protein 5</fullName>
    </alternativeName>
</protein>
<dbReference type="InterPro" id="IPR003107">
    <property type="entry name" value="HAT"/>
</dbReference>
<keyword evidence="5" id="KW-0539">Nucleus</keyword>
<dbReference type="FunFam" id="2.40.50.140:FF:000155">
    <property type="entry name" value="rRNA biogenesis protein RRP5"/>
    <property type="match status" value="1"/>
</dbReference>
<dbReference type="FunFam" id="2.40.50.140:FF:000159">
    <property type="entry name" value="rRNA biogenesis protein rrp5"/>
    <property type="match status" value="2"/>
</dbReference>
<dbReference type="Gene3D" id="2.40.50.140">
    <property type="entry name" value="Nucleic acid-binding proteins"/>
    <property type="match status" value="9"/>
</dbReference>
<dbReference type="PANTHER" id="PTHR23270:SF10">
    <property type="entry name" value="PROTEIN RRP5 HOMOLOG"/>
    <property type="match status" value="1"/>
</dbReference>
<evidence type="ECO:0000256" key="5">
    <source>
        <dbReference type="ARBA" id="ARBA00023242"/>
    </source>
</evidence>
<evidence type="ECO:0000256" key="2">
    <source>
        <dbReference type="ARBA" id="ARBA00022517"/>
    </source>
</evidence>
<dbReference type="Pfam" id="PF24685">
    <property type="entry name" value="OB_RRP5_4th"/>
    <property type="match status" value="1"/>
</dbReference>
<evidence type="ECO:0000256" key="4">
    <source>
        <dbReference type="ARBA" id="ARBA00022737"/>
    </source>
</evidence>
<comment type="subcellular location">
    <subcellularLocation>
        <location evidence="1">Nucleus</location>
        <location evidence="1">Nucleolus</location>
    </subcellularLocation>
</comment>
<feature type="domain" description="S1 motif" evidence="10">
    <location>
        <begin position="401"/>
        <end position="468"/>
    </location>
</feature>
<feature type="domain" description="S1 motif" evidence="10">
    <location>
        <begin position="37"/>
        <end position="121"/>
    </location>
</feature>
<evidence type="ECO:0000256" key="8">
    <source>
        <dbReference type="ARBA" id="ARBA00076674"/>
    </source>
</evidence>
<evidence type="ECO:0000256" key="9">
    <source>
        <dbReference type="SAM" id="MobiDB-lite"/>
    </source>
</evidence>
<reference evidence="11 12" key="1">
    <citation type="journal article" date="2013" name="Proc. Natl. Acad. Sci. U.S.A.">
        <title>Fine-scale variation in meiotic recombination in Mimulus inferred from population shotgun sequencing.</title>
        <authorList>
            <person name="Hellsten U."/>
            <person name="Wright K.M."/>
            <person name="Jenkins J."/>
            <person name="Shu S."/>
            <person name="Yuan Y."/>
            <person name="Wessler S.R."/>
            <person name="Schmutz J."/>
            <person name="Willis J.H."/>
            <person name="Rokhsar D.S."/>
        </authorList>
    </citation>
    <scope>NUCLEOTIDE SEQUENCE [LARGE SCALE GENOMIC DNA]</scope>
    <source>
        <strain evidence="12">cv. DUN x IM62</strain>
    </source>
</reference>
<feature type="domain" description="S1 motif" evidence="10">
    <location>
        <begin position="1066"/>
        <end position="1137"/>
    </location>
</feature>
<evidence type="ECO:0000313" key="12">
    <source>
        <dbReference type="Proteomes" id="UP000030748"/>
    </source>
</evidence>
<keyword evidence="4" id="KW-0677">Repeat</keyword>
<dbReference type="Gene3D" id="1.25.40.10">
    <property type="entry name" value="Tetratricopeptide repeat domain"/>
    <property type="match status" value="2"/>
</dbReference>
<dbReference type="SUPFAM" id="SSF50249">
    <property type="entry name" value="Nucleic acid-binding proteins"/>
    <property type="match status" value="12"/>
</dbReference>
<evidence type="ECO:0000256" key="1">
    <source>
        <dbReference type="ARBA" id="ARBA00004604"/>
    </source>
</evidence>
<dbReference type="SMART" id="SM00316">
    <property type="entry name" value="S1"/>
    <property type="match status" value="15"/>
</dbReference>
<feature type="domain" description="S1 motif" evidence="10">
    <location>
        <begin position="572"/>
        <end position="644"/>
    </location>
</feature>
<feature type="domain" description="S1 motif" evidence="10">
    <location>
        <begin position="1360"/>
        <end position="1430"/>
    </location>
</feature>
<dbReference type="GO" id="GO:0032040">
    <property type="term" value="C:small-subunit processome"/>
    <property type="evidence" value="ECO:0000318"/>
    <property type="project" value="GO_Central"/>
</dbReference>
<feature type="domain" description="S1 motif" evidence="10">
    <location>
        <begin position="1270"/>
        <end position="1339"/>
    </location>
</feature>
<feature type="region of interest" description="Disordered" evidence="9">
    <location>
        <begin position="1526"/>
        <end position="1563"/>
    </location>
</feature>
<dbReference type="InterPro" id="IPR057300">
    <property type="entry name" value="OB_Rrp5"/>
</dbReference>
<dbReference type="Proteomes" id="UP000030748">
    <property type="component" value="Unassembled WGS sequence"/>
</dbReference>
<feature type="domain" description="S1 motif" evidence="10">
    <location>
        <begin position="310"/>
        <end position="370"/>
    </location>
</feature>
<dbReference type="SMART" id="SM00386">
    <property type="entry name" value="HAT"/>
    <property type="match status" value="5"/>
</dbReference>
<feature type="domain" description="S1 motif" evidence="10">
    <location>
        <begin position="664"/>
        <end position="733"/>
    </location>
</feature>
<dbReference type="CDD" id="cd05694">
    <property type="entry name" value="S1_Rrp5_repeat_hs2_sc2"/>
    <property type="match status" value="1"/>
</dbReference>
<name>A0A022PYT5_ERYGU</name>
<organism evidence="11 12">
    <name type="scientific">Erythranthe guttata</name>
    <name type="common">Yellow monkey flower</name>
    <name type="synonym">Mimulus guttatus</name>
    <dbReference type="NCBI Taxonomy" id="4155"/>
    <lineage>
        <taxon>Eukaryota</taxon>
        <taxon>Viridiplantae</taxon>
        <taxon>Streptophyta</taxon>
        <taxon>Embryophyta</taxon>
        <taxon>Tracheophyta</taxon>
        <taxon>Spermatophyta</taxon>
        <taxon>Magnoliopsida</taxon>
        <taxon>eudicotyledons</taxon>
        <taxon>Gunneridae</taxon>
        <taxon>Pentapetalae</taxon>
        <taxon>asterids</taxon>
        <taxon>lamiids</taxon>
        <taxon>Lamiales</taxon>
        <taxon>Phrymaceae</taxon>
        <taxon>Erythranthe</taxon>
    </lineage>
</organism>
<gene>
    <name evidence="11" type="ORF">MIMGU_mgv1a000093mg</name>
</gene>
<feature type="domain" description="S1 motif" evidence="10">
    <location>
        <begin position="966"/>
        <end position="1042"/>
    </location>
</feature>
<dbReference type="Pfam" id="PF05843">
    <property type="entry name" value="Suf"/>
    <property type="match status" value="1"/>
</dbReference>
<dbReference type="InterPro" id="IPR003029">
    <property type="entry name" value="S1_domain"/>
</dbReference>
<dbReference type="InterPro" id="IPR057302">
    <property type="entry name" value="Rrp5_S1"/>
</dbReference>
<dbReference type="Pfam" id="PF24682">
    <property type="entry name" value="OB_RRP5"/>
    <property type="match status" value="1"/>
</dbReference>
<dbReference type="PANTHER" id="PTHR23270">
    <property type="entry name" value="PROGRAMMED CELL DEATH PROTEIN 11 PRE-RRNA PROCESSING PROTEIN RRP5"/>
    <property type="match status" value="1"/>
</dbReference>
<evidence type="ECO:0000256" key="7">
    <source>
        <dbReference type="ARBA" id="ARBA00073619"/>
    </source>
</evidence>
<proteinExistence type="predicted"/>
<feature type="domain" description="S1 motif" evidence="10">
    <location>
        <begin position="777"/>
        <end position="841"/>
    </location>
</feature>
<dbReference type="GO" id="GO:0005730">
    <property type="term" value="C:nucleolus"/>
    <property type="evidence" value="ECO:0000318"/>
    <property type="project" value="GO_Central"/>
</dbReference>
<dbReference type="SUPFAM" id="SSF48452">
    <property type="entry name" value="TPR-like"/>
    <property type="match status" value="2"/>
</dbReference>
<feature type="domain" description="S1 motif" evidence="10">
    <location>
        <begin position="488"/>
        <end position="557"/>
    </location>
</feature>
<dbReference type="Pfam" id="PF00575">
    <property type="entry name" value="S1"/>
    <property type="match status" value="4"/>
</dbReference>
<dbReference type="Pfam" id="PF23459">
    <property type="entry name" value="S1_RRP5"/>
    <property type="match status" value="2"/>
</dbReference>
<feature type="domain" description="S1 motif" evidence="10">
    <location>
        <begin position="137"/>
        <end position="201"/>
    </location>
</feature>
<dbReference type="InterPro" id="IPR012340">
    <property type="entry name" value="NA-bd_OB-fold"/>
</dbReference>
<evidence type="ECO:0000259" key="10">
    <source>
        <dbReference type="PROSITE" id="PS50126"/>
    </source>
</evidence>
<keyword evidence="2" id="KW-0690">Ribosome biogenesis</keyword>
<evidence type="ECO:0000313" key="11">
    <source>
        <dbReference type="EMBL" id="EYU20674.1"/>
    </source>
</evidence>
<evidence type="ECO:0000256" key="6">
    <source>
        <dbReference type="ARBA" id="ARBA00023274"/>
    </source>
</evidence>
<keyword evidence="12" id="KW-1185">Reference proteome</keyword>
<keyword evidence="3" id="KW-0698">rRNA processing</keyword>
<dbReference type="InterPro" id="IPR011990">
    <property type="entry name" value="TPR-like_helical_dom_sf"/>
</dbReference>
<evidence type="ECO:0000256" key="3">
    <source>
        <dbReference type="ARBA" id="ARBA00022552"/>
    </source>
</evidence>
<dbReference type="GO" id="GO:0003723">
    <property type="term" value="F:RNA binding"/>
    <property type="evidence" value="ECO:0000318"/>
    <property type="project" value="GO_Central"/>
</dbReference>
<accession>A0A022PYT5</accession>
<dbReference type="FunFam" id="1.25.40.10:FF:000065">
    <property type="entry name" value="Programmed cell death 11"/>
    <property type="match status" value="1"/>
</dbReference>
<dbReference type="eggNOG" id="KOG1070">
    <property type="taxonomic scope" value="Eukaryota"/>
</dbReference>
<dbReference type="GO" id="GO:0006364">
    <property type="term" value="P:rRNA processing"/>
    <property type="evidence" value="ECO:0007669"/>
    <property type="project" value="UniProtKB-KW"/>
</dbReference>
<dbReference type="FunFam" id="2.40.50.140:FF:000148">
    <property type="entry name" value="protein RRP5 homolog isoform X1"/>
    <property type="match status" value="1"/>
</dbReference>
<sequence>MSLTSPEDDLGSLFGDGIKGKLPRFANKITLKNVSPGMKLWGVIAEVNEKDIVVSLPGGLRGLVRACDAFDPVFGDEVKGDLENSFLSRIYHEGQLVSCIVLQVDDDRKEITKRKIWLSLRLSSLHRSLTLDAIQEGMVLSAYVKSIEDHGFILHFGLSAFEGFMPKHNQSEMRKIEVGQFLQGTVKSVERARKVVHLSSDPDMVSRSVTKEVKGISIDLLVPGMMVNARVQSTLENGVMFSFLTYFTGTVDLFNLDKMFSSSTWKNDYSKNMKFNARILFIDPSSRAVGLTLNPHLVNNKAPPSLVKVGDIFDQSKVVRVDKGSGLLLQIPTLPVPTPAYVNVSDIADKEVGKLDKSFKEGSLVRARVLGYRHLEGLATGILKTSAFEGLVFTHSDVKPGMVVKAKVIAVDSFGSIVQFASGVKALCPLRHMSEFEIAKPRKKFKAGVELVFRVLGCKSKRITVTHKKTLVKSKLEILSSFADATDGLVTHGWITKIEKHGCFVRFYNGVQGFAPRSELGLGQASDIHSMYHVEQVVKCRVVKCIPSSHRISLSFNITPTRASEDENVKPGSLVSGLVVRTTPETVIVDINASSGMKGTISLEHLADNQGLAASLISLIKPGHHFDELLVLDIEGNNIVLTAKYSLVNSTQQLPIDVSQLSCHSVVHGYICNIIETGCFVRFIGRLTGFAPKSKAIDDRRSDLSEVFYVGQSVRSNIVDVSSDVGRITLSLKQSLCCSTDAAFIQEYFLLEEKIAKLQGLDREGSELRWVDAFSICNIIEGKVHEIKDHGVVISFEEYNDVFGFISHHQLAGTSMKKNSAIQAAVLDVSKIDRVVDLSLKPEFINRSKKESSTIKALKKKRKREHKDLEVNQIVNAIVEIVKENYLVLSVPDYNFTIGYASLTDYNTQKLPHKQFTHGQSVSATVMALPAPATCGKLLLLLKHLGDGVDTSSSKRARKKSSYDVGSLIQAEITEIKPLELKVKFGSGFYGRIHITEVTDDNSAESPFSDYRIGQTLASRIVSKGSKTKNMKGGHGCELSIKPSLLKGSGEPDEGLPSEEFNYTYGQRVSGYVYKVDSDWAWLTISRDVNAQLYILDSSCEPCELAEFQNRLRVGKALSGHIITVNKEKKLLRLVMHAPADACGELNEKNSDRRLTCHLVEGSTVGGRISKILPGIGGLLVQIDQHQYGKVHFTELTDSWVSNPLSGYQEGQFVKCKVLEITRGVMGVVHVDLSLRSASDASRDLGSTELNGGMHTSIQHVDKITDLHPDMVVQGYVKNVSSKGCFIMLSRKIDARILISKLSDNFVENPENEFPIGKLVVGKVLSVEPLSKRVEVTLRTSSALKEPKSGNNPVDHISVGDIISGRIKRIQPYGLFISIDHTNAVGLCHVSELSDDHIEDLETQFKAGEKVTAKVLTVDKERNRISLGLKNSYFKDEEVQTSPGQSHDSAIGINDTIMLDEPTVTSQRNSASMQMTNNESDNGHQPILADAESRALVPPLEVPLDDMETSDIEGDVGQTLVPVTNADTTAGEKKKRGAKRKAREEREQEIRAAEERQLEKDVPRTTDEFEKLIKSSPNNSYPWIKYMAFMLSLADIEKARSIAELALKRISSQEESEKLNIWVAYLNLENEYGNPPEEAVKKIFVRALQHCDSKKVHLALLEMYERTEQHKLADELLGKMVRNLGNSCKVWLRRIQSLVNRKSDGVQPVVTDAVKRLPKHKHIKFLSKTAILEFKCGVPDRGRTLFESILRQHPKRTDLWSIYLDQEIKLGEADMIRALFERAISLSLPLKKMKFLFNKYLAYEKSTGDEKRIESVKAKAIEYAENNLA</sequence>
<dbReference type="InterPro" id="IPR057301">
    <property type="entry name" value="Rrp5_OB_4th"/>
</dbReference>
<dbReference type="STRING" id="4155.A0A022PYT5"/>
<dbReference type="PROSITE" id="PS50126">
    <property type="entry name" value="S1"/>
    <property type="match status" value="13"/>
</dbReference>
<dbReference type="InterPro" id="IPR008847">
    <property type="entry name" value="Suf"/>
</dbReference>
<keyword evidence="6" id="KW-0687">Ribonucleoprotein</keyword>
<dbReference type="InterPro" id="IPR045209">
    <property type="entry name" value="Rrp5"/>
</dbReference>
<feature type="compositionally biased region" description="Basic and acidic residues" evidence="9">
    <location>
        <begin position="1542"/>
        <end position="1563"/>
    </location>
</feature>
<dbReference type="FunFam" id="2.40.50.140:FF:000179">
    <property type="entry name" value="rRNA biogenesis protein RRP5"/>
    <property type="match status" value="1"/>
</dbReference>
<dbReference type="EMBL" id="KI632259">
    <property type="protein sequence ID" value="EYU20674.1"/>
    <property type="molecule type" value="Genomic_DNA"/>
</dbReference>
<feature type="domain" description="S1 motif" evidence="10">
    <location>
        <begin position="1162"/>
        <end position="1236"/>
    </location>
</feature>